<reference evidence="1 2" key="1">
    <citation type="submission" date="2017-04" db="EMBL/GenBank/DDBJ databases">
        <title>Genome Sequence of the Model Brown-Rot Fungus Postia placenta SB12.</title>
        <authorList>
            <consortium name="DOE Joint Genome Institute"/>
            <person name="Gaskell J."/>
            <person name="Kersten P."/>
            <person name="Larrondo L.F."/>
            <person name="Canessa P."/>
            <person name="Martinez D."/>
            <person name="Hibbett D."/>
            <person name="Schmoll M."/>
            <person name="Kubicek C.P."/>
            <person name="Martinez A.T."/>
            <person name="Yadav J."/>
            <person name="Master E."/>
            <person name="Magnuson J.K."/>
            <person name="James T."/>
            <person name="Yaver D."/>
            <person name="Berka R."/>
            <person name="Labutti K."/>
            <person name="Lipzen A."/>
            <person name="Aerts A."/>
            <person name="Barry K."/>
            <person name="Henrissat B."/>
            <person name="Blanchette R."/>
            <person name="Grigoriev I."/>
            <person name="Cullen D."/>
        </authorList>
    </citation>
    <scope>NUCLEOTIDE SEQUENCE [LARGE SCALE GENOMIC DNA]</scope>
    <source>
        <strain evidence="1 2">MAD-698-R-SB12</strain>
    </source>
</reference>
<accession>A0A1X6MX77</accession>
<keyword evidence="2" id="KW-1185">Reference proteome</keyword>
<sequence length="78" mass="8253">KQGPKQEDIACSGSRTAPFGLLDSPSEATVLASAGIFQRILTSAQEEGAYCREVSSQLRGRIVPVFQAAGSVRGTRRS</sequence>
<organism evidence="1 2">
    <name type="scientific">Postia placenta MAD-698-R-SB12</name>
    <dbReference type="NCBI Taxonomy" id="670580"/>
    <lineage>
        <taxon>Eukaryota</taxon>
        <taxon>Fungi</taxon>
        <taxon>Dikarya</taxon>
        <taxon>Basidiomycota</taxon>
        <taxon>Agaricomycotina</taxon>
        <taxon>Agaricomycetes</taxon>
        <taxon>Polyporales</taxon>
        <taxon>Adustoporiaceae</taxon>
        <taxon>Rhodonia</taxon>
    </lineage>
</organism>
<evidence type="ECO:0000313" key="1">
    <source>
        <dbReference type="EMBL" id="OSX60840.1"/>
    </source>
</evidence>
<dbReference type="RefSeq" id="XP_024337634.1">
    <property type="nucleotide sequence ID" value="XM_024477710.1"/>
</dbReference>
<feature type="non-terminal residue" evidence="1">
    <location>
        <position position="1"/>
    </location>
</feature>
<gene>
    <name evidence="1" type="ORF">POSPLADRAFT_1040258</name>
</gene>
<dbReference type="AlphaFoldDB" id="A0A1X6MX77"/>
<evidence type="ECO:0000313" key="2">
    <source>
        <dbReference type="Proteomes" id="UP000194127"/>
    </source>
</evidence>
<dbReference type="Proteomes" id="UP000194127">
    <property type="component" value="Unassembled WGS sequence"/>
</dbReference>
<protein>
    <submittedName>
        <fullName evidence="1">Uncharacterized protein</fullName>
    </submittedName>
</protein>
<dbReference type="GeneID" id="36322660"/>
<proteinExistence type="predicted"/>
<name>A0A1X6MX77_9APHY</name>
<dbReference type="EMBL" id="KZ110599">
    <property type="protein sequence ID" value="OSX60840.1"/>
    <property type="molecule type" value="Genomic_DNA"/>
</dbReference>